<reference evidence="1" key="1">
    <citation type="submission" date="2021-02" db="EMBL/GenBank/DDBJ databases">
        <authorList>
            <person name="Nowell W R."/>
        </authorList>
    </citation>
    <scope>NUCLEOTIDE SEQUENCE</scope>
</reference>
<sequence>MINSIENFTNEIFYDIFDYLDGCDIHRAFSNLNYHFYQFLNSSLLLYKIKFNFLSDDLFLNNYQHMKSINPHQIFSLNLSFELYIDKFLSSFSIDSSLDHLQSIYLLNIQPNTLLILLKNCIHLPRLISLNIMSVHQLIDLCQIYLLIFTFPKLIYLRIISFRFKDPAVLPLATDNQQLSIIEHLIIDHIVTFKELAAILSYTPKVYHLKFFHEDRYNRTNFDEFEIFLSKLPSTLKSFNLVYTERELQYLDFDVWEQLILQNFPQLEKFYFEFGPYTYDEDEFIFDGCVCDQFISSFWINRQWFVEIVIEPEIISLFMKPYSLDSLKLSSITLPITTLLSIEELDWINLAVEYNKITKVYLEEMIEFDDVLFLIDLFPKVKYLQIGCTSDIDINLFVQTILMKIHNKVNSNLHLLAISIPTADDSMMERIQNFIDLKGLLFNYTIRRTNDTIFIRMKSF</sequence>
<evidence type="ECO:0000313" key="1">
    <source>
        <dbReference type="EMBL" id="CAF1324516.1"/>
    </source>
</evidence>
<evidence type="ECO:0000313" key="3">
    <source>
        <dbReference type="Proteomes" id="UP000663832"/>
    </source>
</evidence>
<proteinExistence type="predicted"/>
<name>A0A815FKF5_9BILA</name>
<evidence type="ECO:0008006" key="5">
    <source>
        <dbReference type="Google" id="ProtNLM"/>
    </source>
</evidence>
<dbReference type="EMBL" id="CAJNOM010001017">
    <property type="protein sequence ID" value="CAF1586303.1"/>
    <property type="molecule type" value="Genomic_DNA"/>
</dbReference>
<gene>
    <name evidence="1" type="ORF">BJG266_LOCUS33534</name>
    <name evidence="2" type="ORF">QVE165_LOCUS50669</name>
</gene>
<dbReference type="Proteomes" id="UP000663832">
    <property type="component" value="Unassembled WGS sequence"/>
</dbReference>
<comment type="caution">
    <text evidence="1">The sequence shown here is derived from an EMBL/GenBank/DDBJ whole genome shotgun (WGS) entry which is preliminary data.</text>
</comment>
<accession>A0A815FKF5</accession>
<evidence type="ECO:0000313" key="4">
    <source>
        <dbReference type="Proteomes" id="UP000663877"/>
    </source>
</evidence>
<evidence type="ECO:0000313" key="2">
    <source>
        <dbReference type="EMBL" id="CAF1586303.1"/>
    </source>
</evidence>
<dbReference type="Proteomes" id="UP000663877">
    <property type="component" value="Unassembled WGS sequence"/>
</dbReference>
<dbReference type="AlphaFoldDB" id="A0A815FKF5"/>
<organism evidence="1 4">
    <name type="scientific">Adineta steineri</name>
    <dbReference type="NCBI Taxonomy" id="433720"/>
    <lineage>
        <taxon>Eukaryota</taxon>
        <taxon>Metazoa</taxon>
        <taxon>Spiralia</taxon>
        <taxon>Gnathifera</taxon>
        <taxon>Rotifera</taxon>
        <taxon>Eurotatoria</taxon>
        <taxon>Bdelloidea</taxon>
        <taxon>Adinetida</taxon>
        <taxon>Adinetidae</taxon>
        <taxon>Adineta</taxon>
    </lineage>
</organism>
<protein>
    <recommendedName>
        <fullName evidence="5">F-box domain-containing protein</fullName>
    </recommendedName>
</protein>
<keyword evidence="3" id="KW-1185">Reference proteome</keyword>
<dbReference type="EMBL" id="CAJNOI010000654">
    <property type="protein sequence ID" value="CAF1324516.1"/>
    <property type="molecule type" value="Genomic_DNA"/>
</dbReference>